<dbReference type="SUPFAM" id="SSF55347">
    <property type="entry name" value="Glyceraldehyde-3-phosphate dehydrogenase-like, C-terminal domain"/>
    <property type="match status" value="1"/>
</dbReference>
<proteinExistence type="predicted"/>
<name>A0ABZ0W3R5_9BACT</name>
<dbReference type="Gene3D" id="3.40.50.720">
    <property type="entry name" value="NAD(P)-binding Rossmann-like Domain"/>
    <property type="match status" value="1"/>
</dbReference>
<keyword evidence="4" id="KW-1185">Reference proteome</keyword>
<dbReference type="InterPro" id="IPR050463">
    <property type="entry name" value="Gfo/Idh/MocA_oxidrdct_glycsds"/>
</dbReference>
<dbReference type="EMBL" id="CP139960">
    <property type="protein sequence ID" value="WQD36640.1"/>
    <property type="molecule type" value="Genomic_DNA"/>
</dbReference>
<dbReference type="PANTHER" id="PTHR43818">
    <property type="entry name" value="BCDNA.GH03377"/>
    <property type="match status" value="1"/>
</dbReference>
<feature type="domain" description="Gfo/Idh/MocA-like oxidoreductase bacterial type C-terminal" evidence="2">
    <location>
        <begin position="181"/>
        <end position="436"/>
    </location>
</feature>
<dbReference type="Proteomes" id="UP001325680">
    <property type="component" value="Chromosome"/>
</dbReference>
<feature type="domain" description="Gfo/Idh/MocA-like oxidoreductase N-terminal" evidence="1">
    <location>
        <begin position="40"/>
        <end position="165"/>
    </location>
</feature>
<evidence type="ECO:0000313" key="3">
    <source>
        <dbReference type="EMBL" id="WQD36640.1"/>
    </source>
</evidence>
<organism evidence="3 4">
    <name type="scientific">Niabella yanshanensis</name>
    <dbReference type="NCBI Taxonomy" id="577386"/>
    <lineage>
        <taxon>Bacteria</taxon>
        <taxon>Pseudomonadati</taxon>
        <taxon>Bacteroidota</taxon>
        <taxon>Chitinophagia</taxon>
        <taxon>Chitinophagales</taxon>
        <taxon>Chitinophagaceae</taxon>
        <taxon>Niabella</taxon>
    </lineage>
</organism>
<dbReference type="PANTHER" id="PTHR43818:SF5">
    <property type="entry name" value="OXIDOREDUCTASE FAMILY PROTEIN"/>
    <property type="match status" value="1"/>
</dbReference>
<dbReference type="RefSeq" id="WP_114790260.1">
    <property type="nucleotide sequence ID" value="NZ_CP139960.1"/>
</dbReference>
<dbReference type="InterPro" id="IPR036291">
    <property type="entry name" value="NAD(P)-bd_dom_sf"/>
</dbReference>
<evidence type="ECO:0000259" key="1">
    <source>
        <dbReference type="Pfam" id="PF01408"/>
    </source>
</evidence>
<gene>
    <name evidence="3" type="ORF">U0035_13280</name>
</gene>
<accession>A0ABZ0W3R5</accession>
<evidence type="ECO:0000313" key="4">
    <source>
        <dbReference type="Proteomes" id="UP001325680"/>
    </source>
</evidence>
<dbReference type="Gene3D" id="3.30.360.10">
    <property type="entry name" value="Dihydrodipicolinate Reductase, domain 2"/>
    <property type="match status" value="1"/>
</dbReference>
<dbReference type="InterPro" id="IPR000683">
    <property type="entry name" value="Gfo/Idh/MocA-like_OxRdtase_N"/>
</dbReference>
<reference evidence="3 4" key="1">
    <citation type="submission" date="2023-12" db="EMBL/GenBank/DDBJ databases">
        <title>Genome sequencing and assembly of bacterial species from a model synthetic community.</title>
        <authorList>
            <person name="Hogle S.L."/>
        </authorList>
    </citation>
    <scope>NUCLEOTIDE SEQUENCE [LARGE SCALE GENOMIC DNA]</scope>
    <source>
        <strain evidence="3 4">HAMBI_3031</strain>
    </source>
</reference>
<dbReference type="SUPFAM" id="SSF51735">
    <property type="entry name" value="NAD(P)-binding Rossmann-fold domains"/>
    <property type="match status" value="1"/>
</dbReference>
<sequence>MSSRRKFLANSSMLALGGLALQSFNTQNFSGIITGAADQINIGVIGIKGMGWANTMSILKIAGVNLIALCDVDQSVLDDRLKELKGKNIDTGKIKTYKDYRGLLDNKDVDAVIIGTPDHWHALIMIDAVRAGKDVYVEKPVGNSIEECRAMVAAQEKYNKVVQAGQWQRSQQHFRDAIALVHSGQLGNIRTVKVNCYQGWMKPAPVVADSAPPPGVDYKMWLGPAKTRPFNSSRFHFNFRWFWDYAGGLMTDWGVHLMDYAIFGMNAPVPKTVSALGGRFAYPDLYQETPDTLTALYEFDGFNIVWDHAMGIDNGNYGKDHSIAFIGNNGTLELDRGGWQVIEEKRSEKKVSVPRKTPTDNGLDKHMENFVQVIRSRKMADLNCSIQTGAHIATVCQMGNIAFRSQEKVTWDKAGGKFTNSQLNKQYMMAPYHNGYKLPKL</sequence>
<dbReference type="Pfam" id="PF19051">
    <property type="entry name" value="GFO_IDH_MocA_C2"/>
    <property type="match status" value="1"/>
</dbReference>
<evidence type="ECO:0000259" key="2">
    <source>
        <dbReference type="Pfam" id="PF19051"/>
    </source>
</evidence>
<dbReference type="InterPro" id="IPR043906">
    <property type="entry name" value="Gfo/Idh/MocA_OxRdtase_bact_C"/>
</dbReference>
<protein>
    <submittedName>
        <fullName evidence="3">Gfo/Idh/MocA family oxidoreductase</fullName>
    </submittedName>
</protein>
<dbReference type="Pfam" id="PF01408">
    <property type="entry name" value="GFO_IDH_MocA"/>
    <property type="match status" value="1"/>
</dbReference>